<proteinExistence type="inferred from homology"/>
<dbReference type="InterPro" id="IPR031357">
    <property type="entry name" value="Stealth_CR3"/>
</dbReference>
<organism evidence="9 10">
    <name type="scientific">Actinoplanes teichomyceticus</name>
    <dbReference type="NCBI Taxonomy" id="1867"/>
    <lineage>
        <taxon>Bacteria</taxon>
        <taxon>Bacillati</taxon>
        <taxon>Actinomycetota</taxon>
        <taxon>Actinomycetes</taxon>
        <taxon>Micromonosporales</taxon>
        <taxon>Micromonosporaceae</taxon>
        <taxon>Actinoplanes</taxon>
    </lineage>
</organism>
<evidence type="ECO:0000259" key="5">
    <source>
        <dbReference type="Pfam" id="PF11380"/>
    </source>
</evidence>
<dbReference type="GO" id="GO:0016772">
    <property type="term" value="F:transferase activity, transferring phosphorus-containing groups"/>
    <property type="evidence" value="ECO:0007669"/>
    <property type="project" value="InterPro"/>
</dbReference>
<dbReference type="GO" id="GO:0000271">
    <property type="term" value="P:polysaccharide biosynthetic process"/>
    <property type="evidence" value="ECO:0007669"/>
    <property type="project" value="UniProtKB-KW"/>
</dbReference>
<dbReference type="AlphaFoldDB" id="A0A561WPN2"/>
<protein>
    <submittedName>
        <fullName evidence="9">Stealth-like protein</fullName>
    </submittedName>
</protein>
<evidence type="ECO:0000256" key="1">
    <source>
        <dbReference type="ARBA" id="ARBA00007583"/>
    </source>
</evidence>
<dbReference type="InterPro" id="IPR031356">
    <property type="entry name" value="Stealth_CR4"/>
</dbReference>
<accession>A0A561WPN2</accession>
<evidence type="ECO:0000313" key="9">
    <source>
        <dbReference type="EMBL" id="TWG25820.1"/>
    </source>
</evidence>
<dbReference type="Pfam" id="PF17103">
    <property type="entry name" value="Stealth_CR4"/>
    <property type="match status" value="1"/>
</dbReference>
<feature type="compositionally biased region" description="Low complexity" evidence="4">
    <location>
        <begin position="143"/>
        <end position="157"/>
    </location>
</feature>
<dbReference type="PANTHER" id="PTHR24045:SF0">
    <property type="entry name" value="N-ACETYLGLUCOSAMINE-1-PHOSPHOTRANSFERASE SUBUNITS ALPHA_BETA"/>
    <property type="match status" value="1"/>
</dbReference>
<dbReference type="PANTHER" id="PTHR24045">
    <property type="match status" value="1"/>
</dbReference>
<comment type="caution">
    <text evidence="9">The sequence shown here is derived from an EMBL/GenBank/DDBJ whole genome shotgun (WGS) entry which is preliminary data.</text>
</comment>
<dbReference type="InterPro" id="IPR031358">
    <property type="entry name" value="Stealth_CR1"/>
</dbReference>
<dbReference type="InterPro" id="IPR021520">
    <property type="entry name" value="Stealth_CR2"/>
</dbReference>
<feature type="region of interest" description="Disordered" evidence="4">
    <location>
        <begin position="125"/>
        <end position="168"/>
    </location>
</feature>
<dbReference type="Proteomes" id="UP000320239">
    <property type="component" value="Unassembled WGS sequence"/>
</dbReference>
<evidence type="ECO:0000259" key="6">
    <source>
        <dbReference type="Pfam" id="PF17101"/>
    </source>
</evidence>
<keyword evidence="3" id="KW-0270">Exopolysaccharide synthesis</keyword>
<evidence type="ECO:0000259" key="7">
    <source>
        <dbReference type="Pfam" id="PF17102"/>
    </source>
</evidence>
<reference evidence="9 10" key="1">
    <citation type="submission" date="2019-06" db="EMBL/GenBank/DDBJ databases">
        <title>Sequencing the genomes of 1000 actinobacteria strains.</title>
        <authorList>
            <person name="Klenk H.-P."/>
        </authorList>
    </citation>
    <scope>NUCLEOTIDE SEQUENCE [LARGE SCALE GENOMIC DNA]</scope>
    <source>
        <strain evidence="9 10">DSM 43866</strain>
    </source>
</reference>
<dbReference type="InterPro" id="IPR047141">
    <property type="entry name" value="Stealth"/>
</dbReference>
<comment type="similarity">
    <text evidence="1">Belongs to the stealth family.</text>
</comment>
<feature type="domain" description="Stealth protein CR1 conserved region 1" evidence="6">
    <location>
        <begin position="262"/>
        <end position="289"/>
    </location>
</feature>
<keyword evidence="2" id="KW-0808">Transferase</keyword>
<name>A0A561WPN2_ACTTI</name>
<gene>
    <name evidence="9" type="ORF">FHX34_101792</name>
</gene>
<keyword evidence="10" id="KW-1185">Reference proteome</keyword>
<dbReference type="RefSeq" id="WP_239082144.1">
    <property type="nucleotide sequence ID" value="NZ_BOMX01000015.1"/>
</dbReference>
<feature type="domain" description="Stealth protein CR2 conserved region 2" evidence="5">
    <location>
        <begin position="303"/>
        <end position="408"/>
    </location>
</feature>
<evidence type="ECO:0000256" key="2">
    <source>
        <dbReference type="ARBA" id="ARBA00022679"/>
    </source>
</evidence>
<evidence type="ECO:0000256" key="4">
    <source>
        <dbReference type="SAM" id="MobiDB-lite"/>
    </source>
</evidence>
<sequence length="575" mass="64053">MVVARKVVPRPVRRWLGRALPEAARNRLAPASGGPRPIDEAHVDPEATPLSVRSANLDRVADALDAAGVPWFRVPANRFERTVVAVPESFRPRVEPLLAELAGAGATVRPVLPERRWTVTAMVPGAAMPPPRRAKGAKTPTGRAANVPDRPAAAAKAESVEGPEEELAPEPVATAVYWPVTDPSRTLLLGRQHACEVEFWAELPDGRLTAPRYNRSTEVVSAADPVVEAPESVFSDFHGAGPSRSYPTRQPFLLPPIDHVDFPIDVVYTWVDGGDPAWLARKNAALAENGWAGGNEQAANLSRYISRDELRYSLRSLHMYAPWVRRIFLVTDDQVPAWLNTEHPKVTVVSHKEIFGTAGRLPTFNSMAIETRLHHIEGLAEHFIYMNDDVFLGQPLQPGFFFTATGQTRFFLSTYRVDGGLPVADEPPVMAAGKNNRAIIEREFGRRVAYKMKHTPHAARRSVLAEIEQRCPEAFEATASHQFRHPDDIAVLSSLQQHWSYLTGRAVIGELKFMYRDLAQPHTEEHFDMTLKKRPYQVFCLNDTVESDVSPQEQAKLLTGFLTAYYPFRSPYELP</sequence>
<evidence type="ECO:0000256" key="3">
    <source>
        <dbReference type="ARBA" id="ARBA00023169"/>
    </source>
</evidence>
<dbReference type="Pfam" id="PF17101">
    <property type="entry name" value="Stealth_CR1"/>
    <property type="match status" value="1"/>
</dbReference>
<feature type="domain" description="Stealth protein CR4 conserved region 4" evidence="8">
    <location>
        <begin position="530"/>
        <end position="575"/>
    </location>
</feature>
<dbReference type="EMBL" id="VIWY01000001">
    <property type="protein sequence ID" value="TWG25820.1"/>
    <property type="molecule type" value="Genomic_DNA"/>
</dbReference>
<evidence type="ECO:0000259" key="8">
    <source>
        <dbReference type="Pfam" id="PF17103"/>
    </source>
</evidence>
<feature type="domain" description="Stealth protein CR3 conserved region 3" evidence="7">
    <location>
        <begin position="453"/>
        <end position="499"/>
    </location>
</feature>
<dbReference type="Pfam" id="PF11380">
    <property type="entry name" value="Stealth_CR2"/>
    <property type="match status" value="1"/>
</dbReference>
<dbReference type="Pfam" id="PF17102">
    <property type="entry name" value="Stealth_CR3"/>
    <property type="match status" value="1"/>
</dbReference>
<evidence type="ECO:0000313" key="10">
    <source>
        <dbReference type="Proteomes" id="UP000320239"/>
    </source>
</evidence>